<gene>
    <name evidence="2" type="ORF">J8F10_24025</name>
</gene>
<organism evidence="2 3">
    <name type="scientific">Gemmata palustris</name>
    <dbReference type="NCBI Taxonomy" id="2822762"/>
    <lineage>
        <taxon>Bacteria</taxon>
        <taxon>Pseudomonadati</taxon>
        <taxon>Planctomycetota</taxon>
        <taxon>Planctomycetia</taxon>
        <taxon>Gemmatales</taxon>
        <taxon>Gemmataceae</taxon>
        <taxon>Gemmata</taxon>
    </lineage>
</organism>
<dbReference type="EMBL" id="JAGKQQ010000001">
    <property type="protein sequence ID" value="MBP3958328.1"/>
    <property type="molecule type" value="Genomic_DNA"/>
</dbReference>
<sequence length="69" mass="7587">MTRVATRFVLRTLMFGQLVTFLTFGLVSGVAIKYLVNAAQEQARLDGYAQVILQLPPAALTQLTVKDSM</sequence>
<evidence type="ECO:0008006" key="4">
    <source>
        <dbReference type="Google" id="ProtNLM"/>
    </source>
</evidence>
<keyword evidence="3" id="KW-1185">Reference proteome</keyword>
<name>A0ABS5BXE5_9BACT</name>
<evidence type="ECO:0000313" key="2">
    <source>
        <dbReference type="EMBL" id="MBP3958328.1"/>
    </source>
</evidence>
<proteinExistence type="predicted"/>
<keyword evidence="1" id="KW-1133">Transmembrane helix</keyword>
<reference evidence="2 3" key="1">
    <citation type="submission" date="2021-04" db="EMBL/GenBank/DDBJ databases">
        <authorList>
            <person name="Ivanova A."/>
        </authorList>
    </citation>
    <scope>NUCLEOTIDE SEQUENCE [LARGE SCALE GENOMIC DNA]</scope>
    <source>
        <strain evidence="2 3">G18</strain>
    </source>
</reference>
<feature type="transmembrane region" description="Helical" evidence="1">
    <location>
        <begin position="12"/>
        <end position="36"/>
    </location>
</feature>
<protein>
    <recommendedName>
        <fullName evidence="4">Sensor histidine kinase</fullName>
    </recommendedName>
</protein>
<keyword evidence="1" id="KW-0812">Transmembrane</keyword>
<comment type="caution">
    <text evidence="2">The sequence shown here is derived from an EMBL/GenBank/DDBJ whole genome shotgun (WGS) entry which is preliminary data.</text>
</comment>
<accession>A0ABS5BXE5</accession>
<evidence type="ECO:0000313" key="3">
    <source>
        <dbReference type="Proteomes" id="UP000676565"/>
    </source>
</evidence>
<keyword evidence="1" id="KW-0472">Membrane</keyword>
<evidence type="ECO:0000256" key="1">
    <source>
        <dbReference type="SAM" id="Phobius"/>
    </source>
</evidence>
<dbReference type="Proteomes" id="UP000676565">
    <property type="component" value="Unassembled WGS sequence"/>
</dbReference>
<dbReference type="RefSeq" id="WP_210658204.1">
    <property type="nucleotide sequence ID" value="NZ_JAGKQQ010000001.1"/>
</dbReference>